<comment type="caution">
    <text evidence="2">The sequence shown here is derived from an EMBL/GenBank/DDBJ whole genome shotgun (WGS) entry which is preliminary data.</text>
</comment>
<accession>A0AAN8WX40</accession>
<feature type="non-terminal residue" evidence="2">
    <location>
        <position position="492"/>
    </location>
</feature>
<feature type="compositionally biased region" description="Basic and acidic residues" evidence="1">
    <location>
        <begin position="463"/>
        <end position="475"/>
    </location>
</feature>
<name>A0AAN8WX40_HALRR</name>
<protein>
    <submittedName>
        <fullName evidence="2">Uncharacterized protein</fullName>
    </submittedName>
</protein>
<evidence type="ECO:0000256" key="1">
    <source>
        <dbReference type="SAM" id="MobiDB-lite"/>
    </source>
</evidence>
<feature type="region of interest" description="Disordered" evidence="1">
    <location>
        <begin position="447"/>
        <end position="492"/>
    </location>
</feature>
<feature type="region of interest" description="Disordered" evidence="1">
    <location>
        <begin position="273"/>
        <end position="294"/>
    </location>
</feature>
<keyword evidence="3" id="KW-1185">Reference proteome</keyword>
<feature type="compositionally biased region" description="Polar residues" evidence="1">
    <location>
        <begin position="320"/>
        <end position="333"/>
    </location>
</feature>
<proteinExistence type="predicted"/>
<evidence type="ECO:0000313" key="3">
    <source>
        <dbReference type="Proteomes" id="UP001381693"/>
    </source>
</evidence>
<feature type="region of interest" description="Disordered" evidence="1">
    <location>
        <begin position="313"/>
        <end position="335"/>
    </location>
</feature>
<dbReference type="Proteomes" id="UP001381693">
    <property type="component" value="Unassembled WGS sequence"/>
</dbReference>
<evidence type="ECO:0000313" key="2">
    <source>
        <dbReference type="EMBL" id="KAK7070083.1"/>
    </source>
</evidence>
<gene>
    <name evidence="2" type="ORF">SK128_012725</name>
</gene>
<sequence length="492" mass="53784">MSITALQSTESLIPRLGVTSVVFPPSRPTTSLAKSLTTSFKVAKSLSSSLKVKDGSGNESSIGTQTVRLCNRHKVVLSRESLKEVNGNTVCKRFRNSHTKTSHLSNESSKFSKLSSNESSKFSKLSSNGSSKFSKLSVSSWEKLSPEDITTGIVKSAKINLSNSAKAKDKPRSLSVTHNSQYAIGETRTILNSKMTGRDSSVKPICKRFRKDTSFLSKNLVVEDASADNDETKTVNKKLGTYRKSALLKGPNNNKTNENVISEKRTRERNCVSQFSKTSKPNMNDPKLKKQPTMKKTMVESASKKIASPVIVEKPPYSPCNETGTATSKSNPDTGVADVQTNKEKELASTYTGQICLKEESAIPTKSLASECDSKSGNIKEPVVTLSTIPETPEENTDSFISAETDSHRCVPDITVSDMPYADKPMPANSQEVHDQSTLEIGTEEIIESKDENGENEVSHSSLEVDKQKSCESKSRARIVVPVRGQRKEKTK</sequence>
<dbReference type="AlphaFoldDB" id="A0AAN8WX40"/>
<organism evidence="2 3">
    <name type="scientific">Halocaridina rubra</name>
    <name type="common">Hawaiian red shrimp</name>
    <dbReference type="NCBI Taxonomy" id="373956"/>
    <lineage>
        <taxon>Eukaryota</taxon>
        <taxon>Metazoa</taxon>
        <taxon>Ecdysozoa</taxon>
        <taxon>Arthropoda</taxon>
        <taxon>Crustacea</taxon>
        <taxon>Multicrustacea</taxon>
        <taxon>Malacostraca</taxon>
        <taxon>Eumalacostraca</taxon>
        <taxon>Eucarida</taxon>
        <taxon>Decapoda</taxon>
        <taxon>Pleocyemata</taxon>
        <taxon>Caridea</taxon>
        <taxon>Atyoidea</taxon>
        <taxon>Atyidae</taxon>
        <taxon>Halocaridina</taxon>
    </lineage>
</organism>
<dbReference type="EMBL" id="JAXCGZ010015565">
    <property type="protein sequence ID" value="KAK7070083.1"/>
    <property type="molecule type" value="Genomic_DNA"/>
</dbReference>
<feature type="compositionally biased region" description="Polar residues" evidence="1">
    <location>
        <begin position="273"/>
        <end position="282"/>
    </location>
</feature>
<reference evidence="2 3" key="1">
    <citation type="submission" date="2023-11" db="EMBL/GenBank/DDBJ databases">
        <title>Halocaridina rubra genome assembly.</title>
        <authorList>
            <person name="Smith C."/>
        </authorList>
    </citation>
    <scope>NUCLEOTIDE SEQUENCE [LARGE SCALE GENOMIC DNA]</scope>
    <source>
        <strain evidence="2">EP-1</strain>
        <tissue evidence="2">Whole</tissue>
    </source>
</reference>